<dbReference type="AlphaFoldDB" id="A0A511X8B4"/>
<accession>A0A511X8B4</accession>
<keyword evidence="3" id="KW-1185">Reference proteome</keyword>
<dbReference type="EMBL" id="BJYF01000005">
    <property type="protein sequence ID" value="GEN59183.1"/>
    <property type="molecule type" value="Genomic_DNA"/>
</dbReference>
<gene>
    <name evidence="2" type="ORF">ANI02nite_10670</name>
</gene>
<name>A0A511X8B4_9PROT</name>
<dbReference type="Proteomes" id="UP000321635">
    <property type="component" value="Unassembled WGS sequence"/>
</dbReference>
<feature type="region of interest" description="Disordered" evidence="1">
    <location>
        <begin position="1"/>
        <end position="62"/>
    </location>
</feature>
<comment type="caution">
    <text evidence="2">The sequence shown here is derived from an EMBL/GenBank/DDBJ whole genome shotgun (WGS) entry which is preliminary data.</text>
</comment>
<protein>
    <submittedName>
        <fullName evidence="2">Uncharacterized protein</fullName>
    </submittedName>
</protein>
<reference evidence="2 3" key="1">
    <citation type="submission" date="2019-07" db="EMBL/GenBank/DDBJ databases">
        <title>Whole genome shotgun sequence of Acetobacter nitrogenifigens NBRC 105050.</title>
        <authorList>
            <person name="Hosoyama A."/>
            <person name="Uohara A."/>
            <person name="Ohji S."/>
            <person name="Ichikawa N."/>
        </authorList>
    </citation>
    <scope>NUCLEOTIDE SEQUENCE [LARGE SCALE GENOMIC DNA]</scope>
    <source>
        <strain evidence="2 3">NBRC 105050</strain>
    </source>
</reference>
<evidence type="ECO:0000313" key="3">
    <source>
        <dbReference type="Proteomes" id="UP000321635"/>
    </source>
</evidence>
<sequence>MAAASRAEGVMNILQQKLAPTPQTSETRPTRVPQNPVCPRAPYKTPRADAEISRAGNWALHA</sequence>
<evidence type="ECO:0000313" key="2">
    <source>
        <dbReference type="EMBL" id="GEN59183.1"/>
    </source>
</evidence>
<proteinExistence type="predicted"/>
<organism evidence="2 3">
    <name type="scientific">Acetobacter nitrogenifigens DSM 23921 = NBRC 105050</name>
    <dbReference type="NCBI Taxonomy" id="1120919"/>
    <lineage>
        <taxon>Bacteria</taxon>
        <taxon>Pseudomonadati</taxon>
        <taxon>Pseudomonadota</taxon>
        <taxon>Alphaproteobacteria</taxon>
        <taxon>Acetobacterales</taxon>
        <taxon>Acetobacteraceae</taxon>
        <taxon>Acetobacter</taxon>
    </lineage>
</organism>
<evidence type="ECO:0000256" key="1">
    <source>
        <dbReference type="SAM" id="MobiDB-lite"/>
    </source>
</evidence>